<evidence type="ECO:0000313" key="2">
    <source>
        <dbReference type="Proteomes" id="UP000011991"/>
    </source>
</evidence>
<keyword evidence="1" id="KW-0687">Ribonucleoprotein</keyword>
<name>M5S2D7_9BACT</name>
<dbReference type="RefSeq" id="WP_008696305.1">
    <property type="nucleotide sequence ID" value="NZ_ANOG01000388.1"/>
</dbReference>
<dbReference type="SUPFAM" id="SSF158446">
    <property type="entry name" value="IVS-encoded protein-like"/>
    <property type="match status" value="1"/>
</dbReference>
<keyword evidence="1" id="KW-0689">Ribosomal protein</keyword>
<gene>
    <name evidence="1" type="ORF">RMSM_02734</name>
</gene>
<dbReference type="Pfam" id="PF05635">
    <property type="entry name" value="23S_rRNA_IVP"/>
    <property type="match status" value="1"/>
</dbReference>
<evidence type="ECO:0000313" key="1">
    <source>
        <dbReference type="EMBL" id="EMI20339.1"/>
    </source>
</evidence>
<protein>
    <submittedName>
        <fullName evidence="1">S23 ribosomal protein</fullName>
    </submittedName>
</protein>
<dbReference type="AlphaFoldDB" id="M5S2D7"/>
<dbReference type="PANTHER" id="PTHR38471:SF2">
    <property type="entry name" value="FOUR HELIX BUNDLE PROTEIN"/>
    <property type="match status" value="1"/>
</dbReference>
<dbReference type="InterPro" id="IPR036583">
    <property type="entry name" value="23S_rRNA_IVS_sf"/>
</dbReference>
<proteinExistence type="predicted"/>
<comment type="caution">
    <text evidence="1">The sequence shown here is derived from an EMBL/GenBank/DDBJ whole genome shotgun (WGS) entry which is preliminary data.</text>
</comment>
<dbReference type="GO" id="GO:0005840">
    <property type="term" value="C:ribosome"/>
    <property type="evidence" value="ECO:0007669"/>
    <property type="project" value="UniProtKB-KW"/>
</dbReference>
<dbReference type="EMBL" id="ANOG01000388">
    <property type="protein sequence ID" value="EMI20339.1"/>
    <property type="molecule type" value="Genomic_DNA"/>
</dbReference>
<dbReference type="PANTHER" id="PTHR38471">
    <property type="entry name" value="FOUR HELIX BUNDLE PROTEIN"/>
    <property type="match status" value="1"/>
</dbReference>
<dbReference type="InterPro" id="IPR012657">
    <property type="entry name" value="23S_rRNA-intervening_sequence"/>
</dbReference>
<dbReference type="Proteomes" id="UP000011991">
    <property type="component" value="Unassembled WGS sequence"/>
</dbReference>
<dbReference type="OrthoDB" id="276165at2"/>
<dbReference type="NCBIfam" id="TIGR02436">
    <property type="entry name" value="four helix bundle protein"/>
    <property type="match status" value="1"/>
</dbReference>
<sequence>MRQFDHEKLNAYQSSIVFVAWAADVLELIPKSQAVHNQFDRAPTSIPLNIAEGNGKFTESDRCRFFDIARGSALECAACLDVMTAKRKIENSHAEEGKRLLIEIVSMLVGLIRSNSAERKH</sequence>
<keyword evidence="2" id="KW-1185">Reference proteome</keyword>
<dbReference type="Gene3D" id="1.20.1440.60">
    <property type="entry name" value="23S rRNA-intervening sequence"/>
    <property type="match status" value="1"/>
</dbReference>
<accession>M5S2D7</accession>
<reference evidence="1 2" key="1">
    <citation type="journal article" date="2013" name="Mar. Genomics">
        <title>Expression of sulfatases in Rhodopirellula baltica and the diversity of sulfatases in the genus Rhodopirellula.</title>
        <authorList>
            <person name="Wegner C.E."/>
            <person name="Richter-Heitmann T."/>
            <person name="Klindworth A."/>
            <person name="Klockow C."/>
            <person name="Richter M."/>
            <person name="Achstetter T."/>
            <person name="Glockner F.O."/>
            <person name="Harder J."/>
        </authorList>
    </citation>
    <scope>NUCLEOTIDE SEQUENCE [LARGE SCALE GENOMIC DNA]</scope>
    <source>
        <strain evidence="1 2">SM1</strain>
    </source>
</reference>
<dbReference type="PATRIC" id="fig|1265738.3.peg.2744"/>
<organism evidence="1 2">
    <name type="scientific">Rhodopirellula maiorica SM1</name>
    <dbReference type="NCBI Taxonomy" id="1265738"/>
    <lineage>
        <taxon>Bacteria</taxon>
        <taxon>Pseudomonadati</taxon>
        <taxon>Planctomycetota</taxon>
        <taxon>Planctomycetia</taxon>
        <taxon>Pirellulales</taxon>
        <taxon>Pirellulaceae</taxon>
        <taxon>Novipirellula</taxon>
    </lineage>
</organism>